<accession>A0A812KDB9</accession>
<organism evidence="2 3">
    <name type="scientific">Symbiodinium pilosum</name>
    <name type="common">Dinoflagellate</name>
    <dbReference type="NCBI Taxonomy" id="2952"/>
    <lineage>
        <taxon>Eukaryota</taxon>
        <taxon>Sar</taxon>
        <taxon>Alveolata</taxon>
        <taxon>Dinophyceae</taxon>
        <taxon>Suessiales</taxon>
        <taxon>Symbiodiniaceae</taxon>
        <taxon>Symbiodinium</taxon>
    </lineage>
</organism>
<evidence type="ECO:0000313" key="3">
    <source>
        <dbReference type="Proteomes" id="UP000649617"/>
    </source>
</evidence>
<gene>
    <name evidence="2" type="ORF">SPIL2461_LOCUS2981</name>
</gene>
<keyword evidence="1" id="KW-0812">Transmembrane</keyword>
<dbReference type="AlphaFoldDB" id="A0A812KDB9"/>
<dbReference type="EMBL" id="CAJNIZ010003425">
    <property type="protein sequence ID" value="CAE7222303.1"/>
    <property type="molecule type" value="Genomic_DNA"/>
</dbReference>
<feature type="non-terminal residue" evidence="2">
    <location>
        <position position="1"/>
    </location>
</feature>
<keyword evidence="1" id="KW-1133">Transmembrane helix</keyword>
<feature type="transmembrane region" description="Helical" evidence="1">
    <location>
        <begin position="91"/>
        <end position="108"/>
    </location>
</feature>
<sequence>QACELGFWTFFYLFPAREIPWKPFPDFYHVWYRDRVNSCWQTPLRSDVRLPKEVASYLPMWLLSLLFVYAPFNQAFNLYQPVVSLCHNMQIFESMFAISLAGAGIGFIRHFSGNLGAVCAGLLIVAL</sequence>
<keyword evidence="3" id="KW-1185">Reference proteome</keyword>
<comment type="caution">
    <text evidence="2">The sequence shown here is derived from an EMBL/GenBank/DDBJ whole genome shotgun (WGS) entry which is preliminary data.</text>
</comment>
<dbReference type="Proteomes" id="UP000649617">
    <property type="component" value="Unassembled WGS sequence"/>
</dbReference>
<reference evidence="2" key="1">
    <citation type="submission" date="2021-02" db="EMBL/GenBank/DDBJ databases">
        <authorList>
            <person name="Dougan E. K."/>
            <person name="Rhodes N."/>
            <person name="Thang M."/>
            <person name="Chan C."/>
        </authorList>
    </citation>
    <scope>NUCLEOTIDE SEQUENCE</scope>
</reference>
<name>A0A812KDB9_SYMPI</name>
<keyword evidence="1" id="KW-0472">Membrane</keyword>
<dbReference type="OrthoDB" id="410163at2759"/>
<evidence type="ECO:0000256" key="1">
    <source>
        <dbReference type="SAM" id="Phobius"/>
    </source>
</evidence>
<feature type="non-terminal residue" evidence="2">
    <location>
        <position position="127"/>
    </location>
</feature>
<protein>
    <submittedName>
        <fullName evidence="2">Uncharacterized protein</fullName>
    </submittedName>
</protein>
<feature type="transmembrane region" description="Helical" evidence="1">
    <location>
        <begin position="54"/>
        <end position="71"/>
    </location>
</feature>
<evidence type="ECO:0000313" key="2">
    <source>
        <dbReference type="EMBL" id="CAE7222303.1"/>
    </source>
</evidence>
<proteinExistence type="predicted"/>